<evidence type="ECO:0000313" key="19">
    <source>
        <dbReference type="Proteomes" id="UP000192486"/>
    </source>
</evidence>
<keyword evidence="3" id="KW-0808">Transferase</keyword>
<evidence type="ECO:0000256" key="10">
    <source>
        <dbReference type="ARBA" id="ARBA00033270"/>
    </source>
</evidence>
<comment type="similarity">
    <text evidence="11">Belongs to the SEDS family. FtsW subfamily.</text>
</comment>
<evidence type="ECO:0000256" key="2">
    <source>
        <dbReference type="ARBA" id="ARBA00022676"/>
    </source>
</evidence>
<dbReference type="RefSeq" id="WP_029052411.1">
    <property type="nucleotide sequence ID" value="NZ_DAMDTH010000001.1"/>
</dbReference>
<dbReference type="PANTHER" id="PTHR30474:SF2">
    <property type="entry name" value="PEPTIDOGLYCAN GLYCOSYLTRANSFERASE FTSW-RELATED"/>
    <property type="match status" value="1"/>
</dbReference>
<sequence length="392" mass="43132">MKTYMNRILRNFDYPLFIVYLLLCLFGLIMIYSASMVWAMNIYNFEPSHFFKKQLMNLAIAIPAFLMVSIIPYRHYRNKKFLYGTLIMMFTLLILVKFIGFGDAVGAKSWLSLPFGIGNLQPTEVAKIAFIVYFSGVFANKYYGGTLDEIKTTIFPTFSVLTASLLLVLLEPDFGATMILFLVAISVIMASGMKVKNYLIISRFFALLGVLIGIVLWIKWDTVMTASRMGRFLAFTDPFEYIQGSGLQIVNGYIAIGAGGLKGVGLGNSIQKLGYLPEPHTDVIMAVISEETGLLGTTLVLGGLFFIVMRAFTVALRTKDAHARMLAAGVGSLIAIQTLVNLGGLTGLIPLTGVTLPFISYGGTSVVFLSIALGILMNVSMFVKYERTSRGD</sequence>
<feature type="transmembrane region" description="Helical" evidence="17">
    <location>
        <begin position="294"/>
        <end position="313"/>
    </location>
</feature>
<dbReference type="EMBL" id="CP015108">
    <property type="protein sequence ID" value="ARF15207.1"/>
    <property type="molecule type" value="Genomic_DNA"/>
</dbReference>
<feature type="transmembrane region" description="Helical" evidence="17">
    <location>
        <begin position="361"/>
        <end position="383"/>
    </location>
</feature>
<evidence type="ECO:0000256" key="6">
    <source>
        <dbReference type="ARBA" id="ARBA00022984"/>
    </source>
</evidence>
<comment type="catalytic activity">
    <reaction evidence="15">
        <text>[GlcNAc-(1-&gt;4)-Mur2Ac(oyl-L-Ala-gamma-D-Glu-L-Lys-D-Ala-D-Ala)](n)-di-trans,octa-cis-undecaprenyl diphosphate + beta-D-GlcNAc-(1-&gt;4)-Mur2Ac(oyl-L-Ala-gamma-D-Glu-L-Lys-D-Ala-D-Ala)-di-trans,octa-cis-undecaprenyl diphosphate = [GlcNAc-(1-&gt;4)-Mur2Ac(oyl-L-Ala-gamma-D-Glu-L-Lys-D-Ala-D-Ala)](n+1)-di-trans,octa-cis-undecaprenyl diphosphate + di-trans,octa-cis-undecaprenyl diphosphate + H(+)</text>
        <dbReference type="Rhea" id="RHEA:23708"/>
        <dbReference type="Rhea" id="RHEA-COMP:9602"/>
        <dbReference type="Rhea" id="RHEA-COMP:9603"/>
        <dbReference type="ChEBI" id="CHEBI:15378"/>
        <dbReference type="ChEBI" id="CHEBI:58405"/>
        <dbReference type="ChEBI" id="CHEBI:60033"/>
        <dbReference type="ChEBI" id="CHEBI:78435"/>
        <dbReference type="EC" id="2.4.99.28"/>
    </reaction>
</comment>
<evidence type="ECO:0000256" key="1">
    <source>
        <dbReference type="ARBA" id="ARBA00004141"/>
    </source>
</evidence>
<evidence type="ECO:0000256" key="9">
    <source>
        <dbReference type="ARBA" id="ARBA00032370"/>
    </source>
</evidence>
<keyword evidence="7 17" id="KW-1133">Transmembrane helix</keyword>
<keyword evidence="6" id="KW-0573">Peptidoglycan synthesis</keyword>
<keyword evidence="18" id="KW-0132">Cell division</keyword>
<gene>
    <name evidence="18" type="ORF">SporoS204_14230</name>
</gene>
<dbReference type="Pfam" id="PF01098">
    <property type="entry name" value="FTSW_RODA_SPOVE"/>
    <property type="match status" value="1"/>
</dbReference>
<dbReference type="EC" id="2.4.99.28" evidence="14"/>
<evidence type="ECO:0000256" key="16">
    <source>
        <dbReference type="ARBA" id="ARBA00049966"/>
    </source>
</evidence>
<keyword evidence="18" id="KW-0131">Cell cycle</keyword>
<evidence type="ECO:0000256" key="7">
    <source>
        <dbReference type="ARBA" id="ARBA00022989"/>
    </source>
</evidence>
<keyword evidence="8 17" id="KW-0472">Membrane</keyword>
<accession>A0ABN4YTJ5</accession>
<evidence type="ECO:0000256" key="13">
    <source>
        <dbReference type="ARBA" id="ARBA00041418"/>
    </source>
</evidence>
<proteinExistence type="inferred from homology"/>
<organism evidence="18 19">
    <name type="scientific">Sporosarcina ureae</name>
    <dbReference type="NCBI Taxonomy" id="1571"/>
    <lineage>
        <taxon>Bacteria</taxon>
        <taxon>Bacillati</taxon>
        <taxon>Bacillota</taxon>
        <taxon>Bacilli</taxon>
        <taxon>Bacillales</taxon>
        <taxon>Caryophanaceae</taxon>
        <taxon>Sporosarcina</taxon>
    </lineage>
</organism>
<keyword evidence="19" id="KW-1185">Reference proteome</keyword>
<evidence type="ECO:0000256" key="5">
    <source>
        <dbReference type="ARBA" id="ARBA00022960"/>
    </source>
</evidence>
<evidence type="ECO:0000256" key="11">
    <source>
        <dbReference type="ARBA" id="ARBA00038053"/>
    </source>
</evidence>
<dbReference type="PROSITE" id="PS00428">
    <property type="entry name" value="FTSW_RODA_SPOVE"/>
    <property type="match status" value="1"/>
</dbReference>
<keyword evidence="4 17" id="KW-0812">Transmembrane</keyword>
<evidence type="ECO:0000256" key="17">
    <source>
        <dbReference type="SAM" id="Phobius"/>
    </source>
</evidence>
<keyword evidence="5" id="KW-0133">Cell shape</keyword>
<feature type="transmembrane region" description="Helical" evidence="17">
    <location>
        <begin position="12"/>
        <end position="35"/>
    </location>
</feature>
<evidence type="ECO:0000256" key="15">
    <source>
        <dbReference type="ARBA" id="ARBA00049902"/>
    </source>
</evidence>
<dbReference type="Proteomes" id="UP000192486">
    <property type="component" value="Chromosome"/>
</dbReference>
<feature type="transmembrane region" description="Helical" evidence="17">
    <location>
        <begin position="55"/>
        <end position="74"/>
    </location>
</feature>
<feature type="transmembrane region" description="Helical" evidence="17">
    <location>
        <begin position="176"/>
        <end position="193"/>
    </location>
</feature>
<dbReference type="GO" id="GO:0051301">
    <property type="term" value="P:cell division"/>
    <property type="evidence" value="ECO:0007669"/>
    <property type="project" value="UniProtKB-KW"/>
</dbReference>
<evidence type="ECO:0000313" key="18">
    <source>
        <dbReference type="EMBL" id="ARF15207.1"/>
    </source>
</evidence>
<evidence type="ECO:0000256" key="14">
    <source>
        <dbReference type="ARBA" id="ARBA00044770"/>
    </source>
</evidence>
<name>A0ABN4YTJ5_SPOUR</name>
<evidence type="ECO:0000256" key="12">
    <source>
        <dbReference type="ARBA" id="ARBA00041185"/>
    </source>
</evidence>
<protein>
    <recommendedName>
        <fullName evidence="12">Probable peptidoglycan glycosyltransferase FtsW</fullName>
        <ecNumber evidence="14">2.4.99.28</ecNumber>
    </recommendedName>
    <alternativeName>
        <fullName evidence="13">Cell division protein FtsW</fullName>
    </alternativeName>
    <alternativeName>
        <fullName evidence="10">Cell wall polymerase</fullName>
    </alternativeName>
    <alternativeName>
        <fullName evidence="9">Peptidoglycan polymerase</fullName>
    </alternativeName>
</protein>
<keyword evidence="2" id="KW-0328">Glycosyltransferase</keyword>
<feature type="transmembrane region" description="Helical" evidence="17">
    <location>
        <begin position="81"/>
        <end position="105"/>
    </location>
</feature>
<dbReference type="InterPro" id="IPR001182">
    <property type="entry name" value="FtsW/RodA"/>
</dbReference>
<feature type="transmembrane region" description="Helical" evidence="17">
    <location>
        <begin position="325"/>
        <end position="349"/>
    </location>
</feature>
<evidence type="ECO:0000256" key="3">
    <source>
        <dbReference type="ARBA" id="ARBA00022679"/>
    </source>
</evidence>
<dbReference type="InterPro" id="IPR018365">
    <property type="entry name" value="Cell_cycle_FtsW-rel_CS"/>
</dbReference>
<dbReference type="PANTHER" id="PTHR30474">
    <property type="entry name" value="CELL CYCLE PROTEIN"/>
    <property type="match status" value="1"/>
</dbReference>
<evidence type="ECO:0000256" key="8">
    <source>
        <dbReference type="ARBA" id="ARBA00023136"/>
    </source>
</evidence>
<comment type="function">
    <text evidence="16">Peptidoglycan polymerase that is essential for cell division.</text>
</comment>
<reference evidence="18 19" key="1">
    <citation type="submission" date="2016-04" db="EMBL/GenBank/DDBJ databases">
        <title>Comparative Genomics and Epigenetics of Sporosarcina ureae.</title>
        <authorList>
            <person name="Oliver A.S."/>
            <person name="Cooper K.K."/>
        </authorList>
    </citation>
    <scope>NUCLEOTIDE SEQUENCE [LARGE SCALE GENOMIC DNA]</scope>
    <source>
        <strain evidence="18 19">S204</strain>
    </source>
</reference>
<comment type="subcellular location">
    <subcellularLocation>
        <location evidence="1">Membrane</location>
        <topology evidence="1">Multi-pass membrane protein</topology>
    </subcellularLocation>
</comment>
<evidence type="ECO:0000256" key="4">
    <source>
        <dbReference type="ARBA" id="ARBA00022692"/>
    </source>
</evidence>
<feature type="transmembrane region" description="Helical" evidence="17">
    <location>
        <begin position="125"/>
        <end position="143"/>
    </location>
</feature>
<feature type="transmembrane region" description="Helical" evidence="17">
    <location>
        <begin position="200"/>
        <end position="220"/>
    </location>
</feature>
<feature type="transmembrane region" description="Helical" evidence="17">
    <location>
        <begin position="150"/>
        <end position="170"/>
    </location>
</feature>